<keyword evidence="2" id="KW-0067">ATP-binding</keyword>
<dbReference type="Gene3D" id="1.10.8.60">
    <property type="match status" value="1"/>
</dbReference>
<dbReference type="GO" id="GO:0003677">
    <property type="term" value="F:DNA binding"/>
    <property type="evidence" value="ECO:0007669"/>
    <property type="project" value="InterPro"/>
</dbReference>
<dbReference type="GO" id="GO:0005524">
    <property type="term" value="F:ATP binding"/>
    <property type="evidence" value="ECO:0007669"/>
    <property type="project" value="UniProtKB-KW"/>
</dbReference>
<dbReference type="SUPFAM" id="SSF52540">
    <property type="entry name" value="P-loop containing nucleoside triphosphate hydrolases"/>
    <property type="match status" value="1"/>
</dbReference>
<dbReference type="STRING" id="512564.MCRO_0315"/>
<dbReference type="Gene3D" id="1.10.3710.10">
    <property type="entry name" value="DNA polymerase III clamp loader subunits, C-terminal domain"/>
    <property type="match status" value="1"/>
</dbReference>
<dbReference type="GO" id="GO:0017116">
    <property type="term" value="F:single-stranded DNA helicase activity"/>
    <property type="evidence" value="ECO:0007669"/>
    <property type="project" value="TreeGrafter"/>
</dbReference>
<dbReference type="EMBL" id="CP001991">
    <property type="protein sequence ID" value="ADE19806.1"/>
    <property type="molecule type" value="Genomic_DNA"/>
</dbReference>
<dbReference type="KEGG" id="mcd:MCRO_0315"/>
<evidence type="ECO:0000313" key="6">
    <source>
        <dbReference type="EMBL" id="ADE19806.1"/>
    </source>
</evidence>
<gene>
    <name evidence="6" type="ordered locus">MCRO_0315</name>
</gene>
<dbReference type="InterPro" id="IPR008824">
    <property type="entry name" value="RuvB-like_N"/>
</dbReference>
<keyword evidence="7" id="KW-1185">Reference proteome</keyword>
<protein>
    <submittedName>
        <fullName evidence="6">ATPase, AAA family</fullName>
    </submittedName>
</protein>
<dbReference type="InterPro" id="IPR021886">
    <property type="entry name" value="MgsA_C"/>
</dbReference>
<dbReference type="PANTHER" id="PTHR13779:SF7">
    <property type="entry name" value="ATPASE WRNIP1"/>
    <property type="match status" value="1"/>
</dbReference>
<evidence type="ECO:0000259" key="5">
    <source>
        <dbReference type="Pfam" id="PF16193"/>
    </source>
</evidence>
<evidence type="ECO:0000256" key="1">
    <source>
        <dbReference type="ARBA" id="ARBA00022741"/>
    </source>
</evidence>
<reference evidence="7" key="1">
    <citation type="submission" date="2010-03" db="EMBL/GenBank/DDBJ databases">
        <title>The complete genome of Mycoplasma crocodyli MP145.</title>
        <authorList>
            <person name="Glass J.I."/>
            <person name="Durkin A.S."/>
            <person name="Hostetler J."/>
            <person name="Jackson J."/>
            <person name="Johnson J."/>
            <person name="May M.A."/>
            <person name="Paralanov V."/>
            <person name="Radune D."/>
            <person name="Szczypinski B."/>
            <person name="Brown D.R."/>
        </authorList>
    </citation>
    <scope>NUCLEOTIDE SEQUENCE [LARGE SCALE GENOMIC DNA]</scope>
    <source>
        <strain evidence="7">ATCC 51981 / MP145</strain>
    </source>
</reference>
<evidence type="ECO:0000259" key="4">
    <source>
        <dbReference type="Pfam" id="PF12002"/>
    </source>
</evidence>
<dbReference type="Pfam" id="PF16193">
    <property type="entry name" value="AAA_assoc_2"/>
    <property type="match status" value="1"/>
</dbReference>
<evidence type="ECO:0000259" key="3">
    <source>
        <dbReference type="Pfam" id="PF05496"/>
    </source>
</evidence>
<dbReference type="InterPro" id="IPR051314">
    <property type="entry name" value="AAA_ATPase_RarA/MGS1/WRNIP1"/>
</dbReference>
<reference evidence="6 7" key="3">
    <citation type="journal article" date="2011" name="J. Bacteriol.">
        <title>Genome sequences of Mycoplasma alligatoris A21JP2T and Mycoplasma crocodyli MP145T.</title>
        <authorList>
            <person name="Brown D.R."/>
            <person name="Farmerie W.G."/>
            <person name="May M."/>
            <person name="Benders G.A."/>
            <person name="Durkin A.S."/>
            <person name="Hlavinka K."/>
            <person name="Hostetler J."/>
            <person name="Jackson J."/>
            <person name="Johnson J."/>
            <person name="Miller R.H."/>
            <person name="Paralanov V."/>
            <person name="Radune D."/>
            <person name="Szczypinski B."/>
            <person name="Glass J.I."/>
        </authorList>
    </citation>
    <scope>NUCLEOTIDE SEQUENCE [LARGE SCALE GENOMIC DNA]</scope>
    <source>
        <strain evidence="7">ATCC 51981 / MP145</strain>
    </source>
</reference>
<proteinExistence type="predicted"/>
<dbReference type="eggNOG" id="COG2256">
    <property type="taxonomic scope" value="Bacteria"/>
</dbReference>
<reference key="2">
    <citation type="submission" date="2010-03" db="EMBL/GenBank/DDBJ databases">
        <authorList>
            <person name="Ma Z."/>
            <person name="Wang X."/>
            <person name="Liu H."/>
        </authorList>
    </citation>
    <scope>NUCLEOTIDE SEQUENCE</scope>
    <source>
        <strain>MP145</strain>
    </source>
</reference>
<evidence type="ECO:0000313" key="7">
    <source>
        <dbReference type="Proteomes" id="UP000001845"/>
    </source>
</evidence>
<dbReference type="AlphaFoldDB" id="D5E5B9"/>
<dbReference type="Pfam" id="PF12002">
    <property type="entry name" value="MgsA_C"/>
    <property type="match status" value="1"/>
</dbReference>
<dbReference type="GO" id="GO:0008047">
    <property type="term" value="F:enzyme activator activity"/>
    <property type="evidence" value="ECO:0007669"/>
    <property type="project" value="TreeGrafter"/>
</dbReference>
<dbReference type="Pfam" id="PF05496">
    <property type="entry name" value="RuvB_N"/>
    <property type="match status" value="1"/>
</dbReference>
<dbReference type="GO" id="GO:0000731">
    <property type="term" value="P:DNA synthesis involved in DNA repair"/>
    <property type="evidence" value="ECO:0007669"/>
    <property type="project" value="TreeGrafter"/>
</dbReference>
<dbReference type="PANTHER" id="PTHR13779">
    <property type="entry name" value="WERNER HELICASE-INTERACTING PROTEIN 1 FAMILY MEMBER"/>
    <property type="match status" value="1"/>
</dbReference>
<dbReference type="GO" id="GO:0006261">
    <property type="term" value="P:DNA-templated DNA replication"/>
    <property type="evidence" value="ECO:0007669"/>
    <property type="project" value="TreeGrafter"/>
</dbReference>
<feature type="domain" description="RuvB-like AAA+ ATPase" evidence="3">
    <location>
        <begin position="8"/>
        <end position="108"/>
    </location>
</feature>
<dbReference type="InterPro" id="IPR008921">
    <property type="entry name" value="DNA_pol3_clamp-load_cplx_C"/>
</dbReference>
<feature type="domain" description="MgsA AAA+ ATPase C-terminal" evidence="4">
    <location>
        <begin position="235"/>
        <end position="399"/>
    </location>
</feature>
<sequence>MKNLANELRPKILDDIIGQSHILDLLKKIVLNKVKTSFIFFGESGTGKTSCSFALANEMKLKYDYFNASIDSKSDLVKKLENNEIIIIDEIHRLNKDKQDILLSFLEFDKIIVYATTTENPYFRVNPALRSRMQILSFEKLKEHDLFSGLSKIKNKYFNSLNLDDEIILELVRYSAGDFRACINNLQMLGILYSNNEKIHKDDLKKVIPNINFYSDRDSSAHYNNLSAFHKSLRGSDVNAALYYGFVIVKSGDYQGLIRRLNCVVYEDIGLANPNIILRMEAAFNTIERLGFPEADLAVAFAIIDVALSPKSNSIYKAMSAVKSDIESGKIYEVPDHLKDAHYKSSVKLGYGLTYKYPHDYYNNWIKQDYLPKELKDIIYYNPGKNINEIKYNDYWNEIKKGEK</sequence>
<organism evidence="6 7">
    <name type="scientific">Mycoplasma crocodyli (strain ATCC 51981 / MP145)</name>
    <dbReference type="NCBI Taxonomy" id="512564"/>
    <lineage>
        <taxon>Bacteria</taxon>
        <taxon>Bacillati</taxon>
        <taxon>Mycoplasmatota</taxon>
        <taxon>Mollicutes</taxon>
        <taxon>Mycoplasmataceae</taxon>
        <taxon>Mycoplasma</taxon>
    </lineage>
</organism>
<dbReference type="SUPFAM" id="SSF48019">
    <property type="entry name" value="post-AAA+ oligomerization domain-like"/>
    <property type="match status" value="1"/>
</dbReference>
<dbReference type="OrthoDB" id="9778364at2"/>
<name>D5E5B9_MYCCM</name>
<dbReference type="InterPro" id="IPR032423">
    <property type="entry name" value="AAA_assoc_2"/>
</dbReference>
<accession>D5E5B9</accession>
<dbReference type="Gene3D" id="1.20.272.10">
    <property type="match status" value="1"/>
</dbReference>
<dbReference type="GO" id="GO:0006310">
    <property type="term" value="P:DNA recombination"/>
    <property type="evidence" value="ECO:0007669"/>
    <property type="project" value="InterPro"/>
</dbReference>
<dbReference type="GO" id="GO:0009378">
    <property type="term" value="F:four-way junction helicase activity"/>
    <property type="evidence" value="ECO:0007669"/>
    <property type="project" value="InterPro"/>
</dbReference>
<dbReference type="CDD" id="cd00009">
    <property type="entry name" value="AAA"/>
    <property type="match status" value="1"/>
</dbReference>
<feature type="domain" description="AAA C-terminal" evidence="5">
    <location>
        <begin position="160"/>
        <end position="234"/>
    </location>
</feature>
<dbReference type="Proteomes" id="UP000001845">
    <property type="component" value="Chromosome"/>
</dbReference>
<dbReference type="InterPro" id="IPR027417">
    <property type="entry name" value="P-loop_NTPase"/>
</dbReference>
<keyword evidence="1" id="KW-0547">Nucleotide-binding</keyword>
<evidence type="ECO:0000256" key="2">
    <source>
        <dbReference type="ARBA" id="ARBA00022840"/>
    </source>
</evidence>
<dbReference type="Gene3D" id="3.40.50.300">
    <property type="entry name" value="P-loop containing nucleotide triphosphate hydrolases"/>
    <property type="match status" value="1"/>
</dbReference>
<dbReference type="HOGENOM" id="CLU_017985_1_2_14"/>
<dbReference type="RefSeq" id="WP_013054582.1">
    <property type="nucleotide sequence ID" value="NC_014014.1"/>
</dbReference>